<comment type="caution">
    <text evidence="2">The sequence shown here is derived from an EMBL/GenBank/DDBJ whole genome shotgun (WGS) entry which is preliminary data.</text>
</comment>
<evidence type="ECO:0000313" key="2">
    <source>
        <dbReference type="EMBL" id="MPM76192.1"/>
    </source>
</evidence>
<reference evidence="2" key="1">
    <citation type="submission" date="2019-08" db="EMBL/GenBank/DDBJ databases">
        <authorList>
            <person name="Kucharzyk K."/>
            <person name="Murdoch R.W."/>
            <person name="Higgins S."/>
            <person name="Loffler F."/>
        </authorList>
    </citation>
    <scope>NUCLEOTIDE SEQUENCE</scope>
</reference>
<proteinExistence type="predicted"/>
<accession>A0A645CH36</accession>
<evidence type="ECO:0000259" key="1">
    <source>
        <dbReference type="PROSITE" id="PS50022"/>
    </source>
</evidence>
<name>A0A645CH36_9ZZZZ</name>
<gene>
    <name evidence="2" type="ORF">SDC9_123189</name>
</gene>
<dbReference type="PROSITE" id="PS50022">
    <property type="entry name" value="FA58C_3"/>
    <property type="match status" value="1"/>
</dbReference>
<organism evidence="2">
    <name type="scientific">bioreactor metagenome</name>
    <dbReference type="NCBI Taxonomy" id="1076179"/>
    <lineage>
        <taxon>unclassified sequences</taxon>
        <taxon>metagenomes</taxon>
        <taxon>ecological metagenomes</taxon>
    </lineage>
</organism>
<dbReference type="InterPro" id="IPR000421">
    <property type="entry name" value="FA58C"/>
</dbReference>
<sequence>MNARYARFYSNGSTVNGANHYVEIEVYGVEPQFIAHDVDGSTPIIDFSTISVSKAEVTVGEAVVFRVNKTAGEDYQSIIFALRSPITNDYEEIPLYLNNGIYEGTFSVDDSKEYGLWKVGYIWVYTLDGEYLRVYNNEMYGTDSEDLSKGDFTVYGTNPVIKVPETNENSLRINTQNVGLHDTVEYSLYDINDIGSSAVTVYLQSPITSTSHEVVLTYDEVLQKYTGSLTIDDKKEAGVWQIRFIEYYDKNSEFVRIYNSQFYSAVFNVNLSSGNFFVDANPGYIDLGFFDVGSLRISDNQLVIGDTVKFSIKAQEWADLNNVIIDLRSPDNKIHTISLNYNEEMDIYVGEFYLSAYAELGAWSINMLQAFDSSGGLIRVYNDDRYSGDSDDLSAGNFDVI</sequence>
<dbReference type="EMBL" id="VSSQ01027123">
    <property type="protein sequence ID" value="MPM76192.1"/>
    <property type="molecule type" value="Genomic_DNA"/>
</dbReference>
<protein>
    <recommendedName>
        <fullName evidence="1">F5/8 type C domain-containing protein</fullName>
    </recommendedName>
</protein>
<dbReference type="AlphaFoldDB" id="A0A645CH36"/>
<feature type="domain" description="F5/8 type C" evidence="1">
    <location>
        <begin position="1"/>
        <end position="29"/>
    </location>
</feature>